<keyword evidence="3" id="KW-1185">Reference proteome</keyword>
<organism evidence="2 3">
    <name type="scientific">Ambispora gerdemannii</name>
    <dbReference type="NCBI Taxonomy" id="144530"/>
    <lineage>
        <taxon>Eukaryota</taxon>
        <taxon>Fungi</taxon>
        <taxon>Fungi incertae sedis</taxon>
        <taxon>Mucoromycota</taxon>
        <taxon>Glomeromycotina</taxon>
        <taxon>Glomeromycetes</taxon>
        <taxon>Archaeosporales</taxon>
        <taxon>Ambisporaceae</taxon>
        <taxon>Ambispora</taxon>
    </lineage>
</organism>
<evidence type="ECO:0000313" key="3">
    <source>
        <dbReference type="Proteomes" id="UP000789831"/>
    </source>
</evidence>
<dbReference type="Proteomes" id="UP000789831">
    <property type="component" value="Unassembled WGS sequence"/>
</dbReference>
<accession>A0A9N9EZ08</accession>
<dbReference type="EMBL" id="CAJVPL010000459">
    <property type="protein sequence ID" value="CAG8499572.1"/>
    <property type="molecule type" value="Genomic_DNA"/>
</dbReference>
<name>A0A9N9EZ08_9GLOM</name>
<dbReference type="AlphaFoldDB" id="A0A9N9EZ08"/>
<protein>
    <submittedName>
        <fullName evidence="2">5975_t:CDS:1</fullName>
    </submittedName>
</protein>
<reference evidence="2" key="1">
    <citation type="submission" date="2021-06" db="EMBL/GenBank/DDBJ databases">
        <authorList>
            <person name="Kallberg Y."/>
            <person name="Tangrot J."/>
            <person name="Rosling A."/>
        </authorList>
    </citation>
    <scope>NUCLEOTIDE SEQUENCE</scope>
    <source>
        <strain evidence="2">MT106</strain>
    </source>
</reference>
<evidence type="ECO:0000313" key="2">
    <source>
        <dbReference type="EMBL" id="CAG8499572.1"/>
    </source>
</evidence>
<comment type="caution">
    <text evidence="2">The sequence shown here is derived from an EMBL/GenBank/DDBJ whole genome shotgun (WGS) entry which is preliminary data.</text>
</comment>
<evidence type="ECO:0000256" key="1">
    <source>
        <dbReference type="SAM" id="Coils"/>
    </source>
</evidence>
<gene>
    <name evidence="2" type="ORF">AGERDE_LOCUS4176</name>
</gene>
<sequence>MIQDLKKEKSKDLIEELELSQQKYNNLKKVLSSFSKEIQEQILEKEVEKETELHKLKEENQVLEEELVKEKKNQLEKLKNEFVEKIAYGDIVKAQSLCYNNHLAVIAEKKEKEYLLKKKSVELIELFNDLCERQKEISLLEVQVQQIIVQEKQTTFTTFKERIIGAHLEKDRSRLVISEQLLQSQQVAELGRKIVEQQFEIQRIEEQQTQIEQLPK</sequence>
<proteinExistence type="predicted"/>
<keyword evidence="1" id="KW-0175">Coiled coil</keyword>
<feature type="coiled-coil region" evidence="1">
    <location>
        <begin position="7"/>
        <end position="81"/>
    </location>
</feature>